<sequence>MMNKILKGFKLTTLGACLTLALTTGVITTAASAASNVDEVRAAQAAKISLKQAITIASKSASGILISADFDEDDSDAIGKGGVYELEFSTDSVNYEIKVDANTGKIVKKETDRLDGDDINVYQIQKKAKTDIMKAINIAEKQTGGKILEIEFENDRDYANHTAYYKADLLKGNKIVSINVDANSGKTFANKFKK</sequence>
<proteinExistence type="predicted"/>
<feature type="domain" description="PepSY" evidence="2">
    <location>
        <begin position="47"/>
        <end position="110"/>
    </location>
</feature>
<protein>
    <submittedName>
        <fullName evidence="3">PepSY domain-containing protein</fullName>
    </submittedName>
</protein>
<dbReference type="Proteomes" id="UP000606724">
    <property type="component" value="Unassembled WGS sequence"/>
</dbReference>
<evidence type="ECO:0000313" key="4">
    <source>
        <dbReference type="Proteomes" id="UP000606724"/>
    </source>
</evidence>
<dbReference type="EMBL" id="JACSQR010000005">
    <property type="protein sequence ID" value="MBD7947064.1"/>
    <property type="molecule type" value="Genomic_DNA"/>
</dbReference>
<feature type="chain" id="PRO_5046304780" evidence="1">
    <location>
        <begin position="34"/>
        <end position="194"/>
    </location>
</feature>
<dbReference type="Gene3D" id="3.10.450.40">
    <property type="match status" value="2"/>
</dbReference>
<keyword evidence="4" id="KW-1185">Reference proteome</keyword>
<evidence type="ECO:0000313" key="3">
    <source>
        <dbReference type="EMBL" id="MBD7947064.1"/>
    </source>
</evidence>
<dbReference type="RefSeq" id="WP_191690436.1">
    <property type="nucleotide sequence ID" value="NZ_JACSQR010000005.1"/>
</dbReference>
<name>A0ABR8RH12_9GAMM</name>
<reference evidence="3 4" key="1">
    <citation type="submission" date="2020-08" db="EMBL/GenBank/DDBJ databases">
        <title>A Genomic Blueprint of the Chicken Gut Microbiome.</title>
        <authorList>
            <person name="Gilroy R."/>
            <person name="Ravi A."/>
            <person name="Getino M."/>
            <person name="Pursley I."/>
            <person name="Horton D.L."/>
            <person name="Alikhan N.-F."/>
            <person name="Baker D."/>
            <person name="Gharbi K."/>
            <person name="Hall N."/>
            <person name="Watson M."/>
            <person name="Adriaenssens E.M."/>
            <person name="Foster-Nyarko E."/>
            <person name="Jarju S."/>
            <person name="Secka A."/>
            <person name="Antonio M."/>
            <person name="Oren A."/>
            <person name="Chaudhuri R."/>
            <person name="La Ragione R.M."/>
            <person name="Hildebrand F."/>
            <person name="Pallen M.J."/>
        </authorList>
    </citation>
    <scope>NUCLEOTIDE SEQUENCE [LARGE SCALE GENOMIC DNA]</scope>
    <source>
        <strain evidence="3 4">Sa4CVA2</strain>
    </source>
</reference>
<feature type="signal peptide" evidence="1">
    <location>
        <begin position="1"/>
        <end position="33"/>
    </location>
</feature>
<dbReference type="InterPro" id="IPR025711">
    <property type="entry name" value="PepSY"/>
</dbReference>
<evidence type="ECO:0000259" key="2">
    <source>
        <dbReference type="Pfam" id="PF03413"/>
    </source>
</evidence>
<feature type="domain" description="PepSY" evidence="2">
    <location>
        <begin position="134"/>
        <end position="186"/>
    </location>
</feature>
<accession>A0ABR8RH12</accession>
<evidence type="ECO:0000256" key="1">
    <source>
        <dbReference type="SAM" id="SignalP"/>
    </source>
</evidence>
<dbReference type="Pfam" id="PF03413">
    <property type="entry name" value="PepSY"/>
    <property type="match status" value="2"/>
</dbReference>
<gene>
    <name evidence="3" type="ORF">H9653_03350</name>
</gene>
<organism evidence="3 4">
    <name type="scientific">Psychrobacter communis</name>
    <dbReference type="NCBI Taxonomy" id="2762238"/>
    <lineage>
        <taxon>Bacteria</taxon>
        <taxon>Pseudomonadati</taxon>
        <taxon>Pseudomonadota</taxon>
        <taxon>Gammaproteobacteria</taxon>
        <taxon>Moraxellales</taxon>
        <taxon>Moraxellaceae</taxon>
        <taxon>Psychrobacter</taxon>
    </lineage>
</organism>
<keyword evidence="1" id="KW-0732">Signal</keyword>
<dbReference type="GeneID" id="84653276"/>
<comment type="caution">
    <text evidence="3">The sequence shown here is derived from an EMBL/GenBank/DDBJ whole genome shotgun (WGS) entry which is preliminary data.</text>
</comment>